<keyword evidence="4" id="KW-1185">Reference proteome</keyword>
<dbReference type="EMBL" id="JBHSFH010000015">
    <property type="protein sequence ID" value="MFC4497525.1"/>
    <property type="molecule type" value="Genomic_DNA"/>
</dbReference>
<gene>
    <name evidence="3" type="ORF">ACFPA8_25680</name>
</gene>
<dbReference type="PROSITE" id="PS00571">
    <property type="entry name" value="AMIDASES"/>
    <property type="match status" value="1"/>
</dbReference>
<dbReference type="NCBIfam" id="NF005687">
    <property type="entry name" value="PRK07487.1"/>
    <property type="match status" value="1"/>
</dbReference>
<proteinExistence type="inferred from homology"/>
<dbReference type="InterPro" id="IPR036928">
    <property type="entry name" value="AS_sf"/>
</dbReference>
<dbReference type="InterPro" id="IPR000120">
    <property type="entry name" value="Amidase"/>
</dbReference>
<dbReference type="InterPro" id="IPR023631">
    <property type="entry name" value="Amidase_dom"/>
</dbReference>
<reference evidence="4" key="1">
    <citation type="journal article" date="2019" name="Int. J. Syst. Evol. Microbiol.">
        <title>The Global Catalogue of Microorganisms (GCM) 10K type strain sequencing project: providing services to taxonomists for standard genome sequencing and annotation.</title>
        <authorList>
            <consortium name="The Broad Institute Genomics Platform"/>
            <consortium name="The Broad Institute Genome Sequencing Center for Infectious Disease"/>
            <person name="Wu L."/>
            <person name="Ma J."/>
        </authorList>
    </citation>
    <scope>NUCLEOTIDE SEQUENCE [LARGE SCALE GENOMIC DNA]</scope>
    <source>
        <strain evidence="4">CGMCC 4.7357</strain>
    </source>
</reference>
<evidence type="ECO:0000313" key="4">
    <source>
        <dbReference type="Proteomes" id="UP001595997"/>
    </source>
</evidence>
<evidence type="ECO:0000313" key="3">
    <source>
        <dbReference type="EMBL" id="MFC4497525.1"/>
    </source>
</evidence>
<dbReference type="Proteomes" id="UP001595997">
    <property type="component" value="Unassembled WGS sequence"/>
</dbReference>
<comment type="caution">
    <text evidence="3">The sequence shown here is derived from an EMBL/GenBank/DDBJ whole genome shotgun (WGS) entry which is preliminary data.</text>
</comment>
<dbReference type="RefSeq" id="WP_386452262.1">
    <property type="nucleotide sequence ID" value="NZ_JBHSFH010000015.1"/>
</dbReference>
<dbReference type="Gene3D" id="3.90.1300.10">
    <property type="entry name" value="Amidase signature (AS) domain"/>
    <property type="match status" value="1"/>
</dbReference>
<dbReference type="PANTHER" id="PTHR11895:SF7">
    <property type="entry name" value="GLUTAMYL-TRNA(GLN) AMIDOTRANSFERASE SUBUNIT A, MITOCHONDRIAL"/>
    <property type="match status" value="1"/>
</dbReference>
<name>A0ABV9AFS0_9ACTN</name>
<protein>
    <submittedName>
        <fullName evidence="3">Amidase</fullName>
    </submittedName>
</protein>
<evidence type="ECO:0000259" key="2">
    <source>
        <dbReference type="Pfam" id="PF01425"/>
    </source>
</evidence>
<dbReference type="SUPFAM" id="SSF75304">
    <property type="entry name" value="Amidase signature (AS) enzymes"/>
    <property type="match status" value="1"/>
</dbReference>
<dbReference type="Pfam" id="PF01425">
    <property type="entry name" value="Amidase"/>
    <property type="match status" value="1"/>
</dbReference>
<dbReference type="InterPro" id="IPR020556">
    <property type="entry name" value="Amidase_CS"/>
</dbReference>
<accession>A0ABV9AFS0</accession>
<comment type="similarity">
    <text evidence="1">Belongs to the amidase family.</text>
</comment>
<dbReference type="PANTHER" id="PTHR11895">
    <property type="entry name" value="TRANSAMIDASE"/>
    <property type="match status" value="1"/>
</dbReference>
<sequence>MDGITGDWWAQPAARQAAAVRDGETSAAEIVESHLARIAETGPAVNAITRLLASSARRDAADLDRRRARGEETGPLAGVCFTVKESIAVGGVPTTHGAARFRNLVAERDAPPVARLRAAGAIPVGHSNMPTLTLAGMHPRSELFGETLNPWDPGRTPGGSSGGDGVAVACGMAGLGLGNDAGGSVRVPASFCGVAGLKPTCGRFAADHRMGPDDPPPGAQQIVVDGPLARTVADLRLAFEVLAGADVSDPRAVPVPTRGEPLDGPVRVAVVTDPGGLGVHPEVRRAVGRAEEALADAGYAVERVEDVPRLAETVEAYGRWLMTEFAEAWPAVAPLLGQGGDRYLGMGMARTGTAGLSEYMRLVGLRLNIRRSWADFLDRYPLVLGPVFTETPVEPGLESRDEAGHELVTSALRLCTATSFAGVPAVAVPTGLAGELPTGVQVIGRPYREDTCLDAAAAVEARLGVLTPLDPRRGSRCGAGPTS</sequence>
<evidence type="ECO:0000256" key="1">
    <source>
        <dbReference type="ARBA" id="ARBA00009199"/>
    </source>
</evidence>
<feature type="domain" description="Amidase" evidence="2">
    <location>
        <begin position="29"/>
        <end position="453"/>
    </location>
</feature>
<organism evidence="3 4">
    <name type="scientific">Streptomyces ovatisporus</name>
    <dbReference type="NCBI Taxonomy" id="1128682"/>
    <lineage>
        <taxon>Bacteria</taxon>
        <taxon>Bacillati</taxon>
        <taxon>Actinomycetota</taxon>
        <taxon>Actinomycetes</taxon>
        <taxon>Kitasatosporales</taxon>
        <taxon>Streptomycetaceae</taxon>
        <taxon>Streptomyces</taxon>
    </lineage>
</organism>